<dbReference type="PROSITE" id="PS51379">
    <property type="entry name" value="4FE4S_FER_2"/>
    <property type="match status" value="3"/>
</dbReference>
<evidence type="ECO:0000256" key="10">
    <source>
        <dbReference type="ARBA" id="ARBA00023014"/>
    </source>
</evidence>
<accession>A0A443JJU7</accession>
<keyword evidence="5" id="KW-0812">Transmembrane</keyword>
<dbReference type="GO" id="GO:0005886">
    <property type="term" value="C:plasma membrane"/>
    <property type="evidence" value="ECO:0007669"/>
    <property type="project" value="UniProtKB-SubCell"/>
</dbReference>
<feature type="binding site" evidence="12">
    <location>
        <position position="153"/>
    </location>
    <ligand>
        <name>[4Fe-4S] cluster</name>
        <dbReference type="ChEBI" id="CHEBI:49883"/>
        <label>4</label>
    </ligand>
</feature>
<name>A0A443JJU7_9RHOB</name>
<dbReference type="EMBL" id="SAUZ01000011">
    <property type="protein sequence ID" value="RWR20784.1"/>
    <property type="molecule type" value="Genomic_DNA"/>
</dbReference>
<dbReference type="CDD" id="cd10558">
    <property type="entry name" value="FDH-N"/>
    <property type="match status" value="1"/>
</dbReference>
<feature type="compositionally biased region" description="Acidic residues" evidence="13">
    <location>
        <begin position="307"/>
        <end position="317"/>
    </location>
</feature>
<evidence type="ECO:0000256" key="9">
    <source>
        <dbReference type="ARBA" id="ARBA00023004"/>
    </source>
</evidence>
<gene>
    <name evidence="15" type="primary">fdxH</name>
    <name evidence="15" type="ORF">D2T30_10445</name>
</gene>
<evidence type="ECO:0000313" key="15">
    <source>
        <dbReference type="EMBL" id="RWR20784.1"/>
    </source>
</evidence>
<feature type="binding site" evidence="12">
    <location>
        <position position="156"/>
    </location>
    <ligand>
        <name>[4Fe-4S] cluster</name>
        <dbReference type="ChEBI" id="CHEBI:49883"/>
        <label>4</label>
    </ligand>
</feature>
<dbReference type="InterPro" id="IPR017896">
    <property type="entry name" value="4Fe4S_Fe-S-bd"/>
</dbReference>
<keyword evidence="10 12" id="KW-0411">Iron-sulfur</keyword>
<dbReference type="PANTHER" id="PTHR43545">
    <property type="entry name" value="FORMATE DEHYDROGENASE, NITRATE-INDUCIBLE, IRON-SULFUR SUBUNIT"/>
    <property type="match status" value="1"/>
</dbReference>
<dbReference type="GO" id="GO:0045333">
    <property type="term" value="P:cellular respiration"/>
    <property type="evidence" value="ECO:0007669"/>
    <property type="project" value="InterPro"/>
</dbReference>
<comment type="cofactor">
    <cofactor evidence="12">
        <name>[4Fe-4S] cluster</name>
        <dbReference type="ChEBI" id="CHEBI:49883"/>
    </cofactor>
    <text evidence="12">Binds 4 [4Fe-4S] clusters per subunit.</text>
</comment>
<evidence type="ECO:0000259" key="14">
    <source>
        <dbReference type="PROSITE" id="PS51379"/>
    </source>
</evidence>
<feature type="binding site" evidence="12">
    <location>
        <position position="63"/>
    </location>
    <ligand>
        <name>[4Fe-4S] cluster</name>
        <dbReference type="ChEBI" id="CHEBI:49883"/>
        <label>1</label>
    </ligand>
</feature>
<evidence type="ECO:0000256" key="6">
    <source>
        <dbReference type="ARBA" id="ARBA00022723"/>
    </source>
</evidence>
<evidence type="ECO:0000256" key="13">
    <source>
        <dbReference type="SAM" id="MobiDB-lite"/>
    </source>
</evidence>
<keyword evidence="11" id="KW-0472">Membrane</keyword>
<dbReference type="InterPro" id="IPR017900">
    <property type="entry name" value="4Fe4S_Fe_S_CS"/>
</dbReference>
<dbReference type="InterPro" id="IPR051555">
    <property type="entry name" value="FDH_Electron_Transfer_Unit"/>
</dbReference>
<feature type="binding site" evidence="12">
    <location>
        <position position="132"/>
    </location>
    <ligand>
        <name>[4Fe-4S] cluster</name>
        <dbReference type="ChEBI" id="CHEBI:49883"/>
        <label>4</label>
    </ligand>
</feature>
<comment type="subcellular location">
    <subcellularLocation>
        <location evidence="1">Cell membrane</location>
    </subcellularLocation>
</comment>
<dbReference type="GO" id="GO:0046872">
    <property type="term" value="F:metal ion binding"/>
    <property type="evidence" value="ECO:0007669"/>
    <property type="project" value="UniProtKB-KW"/>
</dbReference>
<organism evidence="15 16">
    <name type="scientific">Paenirhodobacter populi</name>
    <dbReference type="NCBI Taxonomy" id="2306993"/>
    <lineage>
        <taxon>Bacteria</taxon>
        <taxon>Pseudomonadati</taxon>
        <taxon>Pseudomonadota</taxon>
        <taxon>Alphaproteobacteria</taxon>
        <taxon>Rhodobacterales</taxon>
        <taxon>Rhodobacter group</taxon>
        <taxon>Paenirhodobacter</taxon>
    </lineage>
</organism>
<evidence type="ECO:0000256" key="5">
    <source>
        <dbReference type="ARBA" id="ARBA00022692"/>
    </source>
</evidence>
<evidence type="ECO:0000256" key="7">
    <source>
        <dbReference type="ARBA" id="ARBA00022737"/>
    </source>
</evidence>
<reference evidence="15 16" key="1">
    <citation type="submission" date="2019-01" db="EMBL/GenBank/DDBJ databases">
        <title>Sinorhodobacter populi sp. nov. isolated from the symptomatic bark tissue of Populus euramericana canker.</title>
        <authorList>
            <person name="Xu G."/>
        </authorList>
    </citation>
    <scope>NUCLEOTIDE SEQUENCE [LARGE SCALE GENOMIC DNA]</scope>
    <source>
        <strain evidence="15 16">SK2B-1</strain>
    </source>
</reference>
<keyword evidence="3" id="KW-1003">Cell membrane</keyword>
<keyword evidence="7" id="KW-0677">Repeat</keyword>
<dbReference type="InterPro" id="IPR015246">
    <property type="entry name" value="Formate_DH_TM"/>
</dbReference>
<feature type="binding site" evidence="12">
    <location>
        <position position="163"/>
    </location>
    <ligand>
        <name>[4Fe-4S] cluster</name>
        <dbReference type="ChEBI" id="CHEBI:49883"/>
        <label>3</label>
    </ligand>
</feature>
<keyword evidence="8" id="KW-0249">Electron transport</keyword>
<feature type="binding site" evidence="12">
    <location>
        <position position="183"/>
    </location>
    <ligand>
        <name>[4Fe-4S] cluster</name>
        <dbReference type="ChEBI" id="CHEBI:49883"/>
        <label>2</label>
    </ligand>
</feature>
<evidence type="ECO:0000256" key="3">
    <source>
        <dbReference type="ARBA" id="ARBA00022475"/>
    </source>
</evidence>
<dbReference type="InterPro" id="IPR006470">
    <property type="entry name" value="Formate_DH_bsu_Proteobacteria"/>
</dbReference>
<dbReference type="GO" id="GO:0015944">
    <property type="term" value="P:formate oxidation"/>
    <property type="evidence" value="ECO:0007669"/>
    <property type="project" value="InterPro"/>
</dbReference>
<dbReference type="GO" id="GO:0051539">
    <property type="term" value="F:4 iron, 4 sulfur cluster binding"/>
    <property type="evidence" value="ECO:0007669"/>
    <property type="project" value="UniProtKB-KW"/>
</dbReference>
<dbReference type="SUPFAM" id="SSF54862">
    <property type="entry name" value="4Fe-4S ferredoxins"/>
    <property type="match status" value="1"/>
</dbReference>
<dbReference type="PANTHER" id="PTHR43545:SF6">
    <property type="entry name" value="FORMATE DEHYDROGENASE, NITRATE-INDUCIBLE, IRON-SULFUR SUBUNIT"/>
    <property type="match status" value="1"/>
</dbReference>
<reference evidence="15 16" key="2">
    <citation type="submission" date="2019-01" db="EMBL/GenBank/DDBJ databases">
        <authorList>
            <person name="Li Y."/>
        </authorList>
    </citation>
    <scope>NUCLEOTIDE SEQUENCE [LARGE SCALE GENOMIC DNA]</scope>
    <source>
        <strain evidence="15 16">SK2B-1</strain>
    </source>
</reference>
<feature type="binding site" evidence="12">
    <location>
        <position position="195"/>
    </location>
    <ligand>
        <name>[4Fe-4S] cluster</name>
        <dbReference type="ChEBI" id="CHEBI:49883"/>
        <label>2</label>
    </ligand>
</feature>
<dbReference type="PIRSF" id="PIRSF036298">
    <property type="entry name" value="FDH_4Fe4S"/>
    <property type="match status" value="1"/>
</dbReference>
<feature type="binding site" evidence="12">
    <location>
        <position position="57"/>
    </location>
    <ligand>
        <name>[4Fe-4S] cluster</name>
        <dbReference type="ChEBI" id="CHEBI:49883"/>
        <label>1</label>
    </ligand>
</feature>
<feature type="domain" description="4Fe-4S ferredoxin-type" evidence="14">
    <location>
        <begin position="48"/>
        <end position="67"/>
    </location>
</feature>
<feature type="binding site" evidence="12">
    <location>
        <position position="123"/>
    </location>
    <ligand>
        <name>[4Fe-4S] cluster</name>
        <dbReference type="ChEBI" id="CHEBI:49883"/>
        <label>3</label>
    </ligand>
</feature>
<feature type="binding site" evidence="12">
    <location>
        <position position="180"/>
    </location>
    <ligand>
        <name>[4Fe-4S] cluster</name>
        <dbReference type="ChEBI" id="CHEBI:49883"/>
        <label>2</label>
    </ligand>
</feature>
<evidence type="ECO:0000313" key="16">
    <source>
        <dbReference type="Proteomes" id="UP000284476"/>
    </source>
</evidence>
<dbReference type="Proteomes" id="UP000284476">
    <property type="component" value="Unassembled WGS sequence"/>
</dbReference>
<feature type="binding site" evidence="12">
    <location>
        <position position="159"/>
    </location>
    <ligand>
        <name>[4Fe-4S] cluster</name>
        <dbReference type="ChEBI" id="CHEBI:49883"/>
        <label>4</label>
    </ligand>
</feature>
<feature type="region of interest" description="Disordered" evidence="13">
    <location>
        <begin position="307"/>
        <end position="330"/>
    </location>
</feature>
<evidence type="ECO:0000256" key="1">
    <source>
        <dbReference type="ARBA" id="ARBA00004236"/>
    </source>
</evidence>
<feature type="binding site" evidence="12">
    <location>
        <position position="60"/>
    </location>
    <ligand>
        <name>[4Fe-4S] cluster</name>
        <dbReference type="ChEBI" id="CHEBI:49883"/>
        <label>1</label>
    </ligand>
</feature>
<sequence length="330" mass="35750">MTDRAPQPLTAAANPPVQPLESNLLPSDVVRVSATKDVPKPDRQLTEVAKLIDVSKCIGCKACQSACIEWNDTHPTVEENVGVYENPHDLTPDMFTLMRFTEYENPETNELEWLIRKDGCMHCEDPGCLKACPAPGAIVQYSNGIVDFIHENCIGCGYCVTGCPFDIPRISKTDHKSYKCTLCSDRVAMGQGPACAKACPTQCITFGPKEEMKKHAEERIEDLKSRGFEHAGLYDPQGVGGTHVMYVLHHADKPSLYAGLPDEPAISPLVREWKGPAKTVGLAAIGLAAVGAALHGLFGRALEVTEHEEEEAQELVDETTPGAPADKGDA</sequence>
<evidence type="ECO:0000256" key="4">
    <source>
        <dbReference type="ARBA" id="ARBA00022485"/>
    </source>
</evidence>
<keyword evidence="6 12" id="KW-0479">Metal-binding</keyword>
<feature type="binding site" evidence="12">
    <location>
        <position position="120"/>
    </location>
    <ligand>
        <name>[4Fe-4S] cluster</name>
        <dbReference type="ChEBI" id="CHEBI:49883"/>
        <label>3</label>
    </ligand>
</feature>
<feature type="binding site" evidence="12">
    <location>
        <position position="199"/>
    </location>
    <ligand>
        <name>[4Fe-4S] cluster</name>
        <dbReference type="ChEBI" id="CHEBI:49883"/>
        <label>1</label>
    </ligand>
</feature>
<feature type="binding site" evidence="12">
    <location>
        <position position="128"/>
    </location>
    <ligand>
        <name>[4Fe-4S] cluster</name>
        <dbReference type="ChEBI" id="CHEBI:49883"/>
        <label>3</label>
    </ligand>
</feature>
<keyword evidence="4 12" id="KW-0004">4Fe-4S</keyword>
<evidence type="ECO:0000256" key="12">
    <source>
        <dbReference type="PIRSR" id="PIRSR036298-50"/>
    </source>
</evidence>
<dbReference type="NCBIfam" id="TIGR01582">
    <property type="entry name" value="FDH-beta"/>
    <property type="match status" value="1"/>
</dbReference>
<dbReference type="Pfam" id="PF09163">
    <property type="entry name" value="Form-deh_trans"/>
    <property type="match status" value="1"/>
</dbReference>
<feature type="domain" description="4Fe-4S ferredoxin-type" evidence="14">
    <location>
        <begin position="111"/>
        <end position="143"/>
    </location>
</feature>
<dbReference type="Pfam" id="PF13247">
    <property type="entry name" value="Fer4_11"/>
    <property type="match status" value="1"/>
</dbReference>
<dbReference type="InterPro" id="IPR014603">
    <property type="entry name" value="Formate_DH_Fe-S_su"/>
</dbReference>
<protein>
    <submittedName>
        <fullName evidence="15">Formate dehydrogenase subunit beta</fullName>
    </submittedName>
</protein>
<feature type="domain" description="4Fe-4S ferredoxin-type" evidence="14">
    <location>
        <begin position="144"/>
        <end position="173"/>
    </location>
</feature>
<comment type="caution">
    <text evidence="15">The sequence shown here is derived from an EMBL/GenBank/DDBJ whole genome shotgun (WGS) entry which is preliminary data.</text>
</comment>
<evidence type="ECO:0000256" key="11">
    <source>
        <dbReference type="ARBA" id="ARBA00023136"/>
    </source>
</evidence>
<proteinExistence type="predicted"/>
<dbReference type="PROSITE" id="PS00198">
    <property type="entry name" value="4FE4S_FER_1"/>
    <property type="match status" value="1"/>
</dbReference>
<keyword evidence="9 12" id="KW-0408">Iron</keyword>
<dbReference type="AlphaFoldDB" id="A0A443JJU7"/>
<feature type="binding site" evidence="12">
    <location>
        <position position="67"/>
    </location>
    <ligand>
        <name>[4Fe-4S] cluster</name>
        <dbReference type="ChEBI" id="CHEBI:49883"/>
        <label>2</label>
    </ligand>
</feature>
<feature type="region of interest" description="Disordered" evidence="13">
    <location>
        <begin position="1"/>
        <end position="24"/>
    </location>
</feature>
<keyword evidence="2" id="KW-0813">Transport</keyword>
<evidence type="ECO:0000256" key="8">
    <source>
        <dbReference type="ARBA" id="ARBA00022982"/>
    </source>
</evidence>
<evidence type="ECO:0000256" key="2">
    <source>
        <dbReference type="ARBA" id="ARBA00022448"/>
    </source>
</evidence>
<dbReference type="Gene3D" id="3.30.70.20">
    <property type="match status" value="2"/>
</dbReference>
<dbReference type="RefSeq" id="WP_128208822.1">
    <property type="nucleotide sequence ID" value="NZ_JBHRSO010000041.1"/>
</dbReference>